<keyword evidence="7" id="KW-1185">Reference proteome</keyword>
<protein>
    <submittedName>
        <fullName evidence="6">Ribosomal protection-like ABC-F family protein</fullName>
    </submittedName>
</protein>
<dbReference type="SMART" id="SM00382">
    <property type="entry name" value="AAA"/>
    <property type="match status" value="2"/>
</dbReference>
<dbReference type="PROSITE" id="PS00211">
    <property type="entry name" value="ABC_TRANSPORTER_1"/>
    <property type="match status" value="2"/>
</dbReference>
<keyword evidence="3" id="KW-0067">ATP-binding</keyword>
<feature type="domain" description="ABC transporter" evidence="5">
    <location>
        <begin position="6"/>
        <end position="261"/>
    </location>
</feature>
<dbReference type="Gene3D" id="3.40.50.300">
    <property type="entry name" value="P-loop containing nucleotide triphosphate hydrolases"/>
    <property type="match status" value="2"/>
</dbReference>
<accession>A0ABV9FSB0</accession>
<dbReference type="InterPro" id="IPR003593">
    <property type="entry name" value="AAA+_ATPase"/>
</dbReference>
<dbReference type="SUPFAM" id="SSF52540">
    <property type="entry name" value="P-loop containing nucleoside triphosphate hydrolases"/>
    <property type="match status" value="2"/>
</dbReference>
<dbReference type="InterPro" id="IPR050611">
    <property type="entry name" value="ABCF"/>
</dbReference>
<reference evidence="7" key="1">
    <citation type="journal article" date="2019" name="Int. J. Syst. Evol. Microbiol.">
        <title>The Global Catalogue of Microorganisms (GCM) 10K type strain sequencing project: providing services to taxonomists for standard genome sequencing and annotation.</title>
        <authorList>
            <consortium name="The Broad Institute Genomics Platform"/>
            <consortium name="The Broad Institute Genome Sequencing Center for Infectious Disease"/>
            <person name="Wu L."/>
            <person name="Ma J."/>
        </authorList>
    </citation>
    <scope>NUCLEOTIDE SEQUENCE [LARGE SCALE GENOMIC DNA]</scope>
    <source>
        <strain evidence="7">CCUG 54520</strain>
    </source>
</reference>
<dbReference type="InterPro" id="IPR017871">
    <property type="entry name" value="ABC_transporter-like_CS"/>
</dbReference>
<sequence>MPVPQFSLRSASKRYGDRVVLDGVDLSISPGEKVGVVGDNGSGKSTLLALLAGRTPPDNGEVRVVAPGGIAHAAQSLDLPGDATVQAAIDHILRDVRALETRVRDAEQRISGAAADELDALLDEYSSVTALFESMDGYGVDDRVDSGLHGLGLPNLDRTRPLGTLSGGEQARLALATALASNAELLLLDEPTNDIDDAAVAWLEERLLTHRGTVVTVTHDRAFLARLTPVILEVAERGVRRYGNGYDGYLAAQAEERRKRLQRYEEWRYELARNAHLVEANASRLAAIPRKQDKAGFGHGAFRARGRDHGAMGRIRNAKERIERLTLDAVAPPPDPLRFTPSLSTLVTGPPDGPLVRLHDVRVGSRLTVPELEVPAGGRLLVTGPNGAGKTTLLRVIAREIVPDGGAVRAPAHVGFLRQSGGTWPAASTLSEAFAARRTGDPDDADAELLSLGLFRPDDLHRPLAELSLGQRRRLEVALLACSGAELLLLDEPTNHLSPALVEELEEALASFAGTVVLVTHDRRMRRRFRGEVLDLAGCGLSERPERRGDLV</sequence>
<evidence type="ECO:0000259" key="5">
    <source>
        <dbReference type="PROSITE" id="PS50893"/>
    </source>
</evidence>
<dbReference type="Proteomes" id="UP001595914">
    <property type="component" value="Unassembled WGS sequence"/>
</dbReference>
<organism evidence="6 7">
    <name type="scientific">Rhodococcus kronopolitis</name>
    <dbReference type="NCBI Taxonomy" id="1460226"/>
    <lineage>
        <taxon>Bacteria</taxon>
        <taxon>Bacillati</taxon>
        <taxon>Actinomycetota</taxon>
        <taxon>Actinomycetes</taxon>
        <taxon>Mycobacteriales</taxon>
        <taxon>Nocardiaceae</taxon>
        <taxon>Rhodococcus</taxon>
    </lineage>
</organism>
<dbReference type="NCBIfam" id="NF000355">
    <property type="entry name" value="ribo_prot_ABC_F"/>
    <property type="match status" value="1"/>
</dbReference>
<comment type="caution">
    <text evidence="6">The sequence shown here is derived from an EMBL/GenBank/DDBJ whole genome shotgun (WGS) entry which is preliminary data.</text>
</comment>
<evidence type="ECO:0000256" key="4">
    <source>
        <dbReference type="SAM" id="Coils"/>
    </source>
</evidence>
<dbReference type="InterPro" id="IPR027417">
    <property type="entry name" value="P-loop_NTPase"/>
</dbReference>
<keyword evidence="4" id="KW-0175">Coiled coil</keyword>
<dbReference type="PANTHER" id="PTHR19211">
    <property type="entry name" value="ATP-BINDING TRANSPORT PROTEIN-RELATED"/>
    <property type="match status" value="1"/>
</dbReference>
<name>A0ABV9FSB0_9NOCA</name>
<evidence type="ECO:0000256" key="3">
    <source>
        <dbReference type="ARBA" id="ARBA00022840"/>
    </source>
</evidence>
<dbReference type="PROSITE" id="PS50893">
    <property type="entry name" value="ABC_TRANSPORTER_2"/>
    <property type="match status" value="2"/>
</dbReference>
<evidence type="ECO:0000256" key="1">
    <source>
        <dbReference type="ARBA" id="ARBA00022737"/>
    </source>
</evidence>
<dbReference type="Pfam" id="PF00005">
    <property type="entry name" value="ABC_tran"/>
    <property type="match status" value="2"/>
</dbReference>
<evidence type="ECO:0000313" key="7">
    <source>
        <dbReference type="Proteomes" id="UP001595914"/>
    </source>
</evidence>
<dbReference type="RefSeq" id="WP_378416294.1">
    <property type="nucleotide sequence ID" value="NZ_JBHSFO010000004.1"/>
</dbReference>
<keyword evidence="2" id="KW-0547">Nucleotide-binding</keyword>
<dbReference type="InterPro" id="IPR003439">
    <property type="entry name" value="ABC_transporter-like_ATP-bd"/>
</dbReference>
<evidence type="ECO:0000256" key="2">
    <source>
        <dbReference type="ARBA" id="ARBA00022741"/>
    </source>
</evidence>
<proteinExistence type="predicted"/>
<feature type="coiled-coil region" evidence="4">
    <location>
        <begin position="89"/>
        <end position="116"/>
    </location>
</feature>
<dbReference type="PANTHER" id="PTHR19211:SF14">
    <property type="entry name" value="ATP-BINDING CASSETTE SUB-FAMILY F MEMBER 1"/>
    <property type="match status" value="1"/>
</dbReference>
<dbReference type="EMBL" id="JBHSFO010000004">
    <property type="protein sequence ID" value="MFC4603895.1"/>
    <property type="molecule type" value="Genomic_DNA"/>
</dbReference>
<keyword evidence="1" id="KW-0677">Repeat</keyword>
<gene>
    <name evidence="6" type="primary">abc-f</name>
    <name evidence="6" type="ORF">ACFO6S_09390</name>
</gene>
<feature type="domain" description="ABC transporter" evidence="5">
    <location>
        <begin position="356"/>
        <end position="552"/>
    </location>
</feature>
<evidence type="ECO:0000313" key="6">
    <source>
        <dbReference type="EMBL" id="MFC4603895.1"/>
    </source>
</evidence>